<dbReference type="FunFam" id="3.30.70.270:FF:000001">
    <property type="entry name" value="Diguanylate cyclase domain protein"/>
    <property type="match status" value="1"/>
</dbReference>
<dbReference type="KEGG" id="tam:Theam_1551"/>
<dbReference type="PANTHER" id="PTHR45138">
    <property type="entry name" value="REGULATORY COMPONENTS OF SENSORY TRANSDUCTION SYSTEM"/>
    <property type="match status" value="1"/>
</dbReference>
<keyword evidence="3" id="KW-0472">Membrane</keyword>
<sequence length="345" mass="39474">MIEEFELKVREKGFIIFSVLAILFLSAFGAFNSLHSSLLGLFEILTATILALNLTFFLFSKDFQLASNIFLATLVIFFPLLTVISGTYNTGIFWIYLFPLIISFFKRPKEALKWIGAFTAILLLILVLNYFRIIKLPYSSEALNQALVVYFAVSIIAYFHSKLTTELLNNIHKMAVRDPLTGLYNRAFALSYLSQELEKLKRGELQNVCLAYVDLDNFKLVNDLLGHQVGDMVLSDVADILQNSFRRSDLVARLGGDEFVVICTNCNTEKIESRLKSVKNHIEERYRKFNLSMSYGLASAPQDGKEAEHLIKIADEKMYRFKKENKKRLRHHEGAQELREGESPL</sequence>
<dbReference type="GO" id="GO:0005886">
    <property type="term" value="C:plasma membrane"/>
    <property type="evidence" value="ECO:0007669"/>
    <property type="project" value="TreeGrafter"/>
</dbReference>
<dbReference type="SUPFAM" id="SSF55073">
    <property type="entry name" value="Nucleotide cyclase"/>
    <property type="match status" value="1"/>
</dbReference>
<feature type="transmembrane region" description="Helical" evidence="3">
    <location>
        <begin position="71"/>
        <end position="99"/>
    </location>
</feature>
<evidence type="ECO:0000259" key="4">
    <source>
        <dbReference type="PROSITE" id="PS50887"/>
    </source>
</evidence>
<feature type="domain" description="GGDEF" evidence="4">
    <location>
        <begin position="206"/>
        <end position="334"/>
    </location>
</feature>
<keyword evidence="3" id="KW-1133">Transmembrane helix</keyword>
<dbReference type="RefSeq" id="WP_013538296.1">
    <property type="nucleotide sequence ID" value="NC_014926.1"/>
</dbReference>
<dbReference type="SMART" id="SM00267">
    <property type="entry name" value="GGDEF"/>
    <property type="match status" value="1"/>
</dbReference>
<name>E8T4X8_THEA1</name>
<keyword evidence="3" id="KW-0812">Transmembrane</keyword>
<dbReference type="Proteomes" id="UP000006362">
    <property type="component" value="Chromosome"/>
</dbReference>
<dbReference type="eggNOG" id="COG2199">
    <property type="taxonomic scope" value="Bacteria"/>
</dbReference>
<evidence type="ECO:0000256" key="3">
    <source>
        <dbReference type="SAM" id="Phobius"/>
    </source>
</evidence>
<reference evidence="5" key="1">
    <citation type="submission" date="2011-01" db="EMBL/GenBank/DDBJ databases">
        <title>Complete sequence of chromosome of Thermovibrio ammonificans HB-1.</title>
        <authorList>
            <consortium name="US DOE Joint Genome Institute"/>
            <person name="Lucas S."/>
            <person name="Copeland A."/>
            <person name="Lapidus A."/>
            <person name="Cheng J.-F."/>
            <person name="Goodwin L."/>
            <person name="Pitluck S."/>
            <person name="Davenport K."/>
            <person name="Detter J.C."/>
            <person name="Han C."/>
            <person name="Tapia R."/>
            <person name="Land M."/>
            <person name="Hauser L."/>
            <person name="Kyrpides N."/>
            <person name="Ivanova N."/>
            <person name="Ovchinnikova G."/>
            <person name="Vetriani C."/>
            <person name="Woyke T."/>
        </authorList>
    </citation>
    <scope>NUCLEOTIDE SEQUENCE [LARGE SCALE GENOMIC DNA]</scope>
    <source>
        <strain evidence="5">HB-1</strain>
    </source>
</reference>
<dbReference type="Pfam" id="PF00990">
    <property type="entry name" value="GGDEF"/>
    <property type="match status" value="1"/>
</dbReference>
<accession>E8T4X8</accession>
<dbReference type="AlphaFoldDB" id="E8T4X8"/>
<feature type="transmembrane region" description="Helical" evidence="3">
    <location>
        <begin position="143"/>
        <end position="161"/>
    </location>
</feature>
<dbReference type="PANTHER" id="PTHR45138:SF6">
    <property type="entry name" value="DIGUANYLATE CYCLASE DGCN"/>
    <property type="match status" value="1"/>
</dbReference>
<dbReference type="GO" id="GO:0052621">
    <property type="term" value="F:diguanylate cyclase activity"/>
    <property type="evidence" value="ECO:0007669"/>
    <property type="project" value="UniProtKB-EC"/>
</dbReference>
<dbReference type="InterPro" id="IPR000160">
    <property type="entry name" value="GGDEF_dom"/>
</dbReference>
<feature type="compositionally biased region" description="Basic and acidic residues" evidence="2">
    <location>
        <begin position="332"/>
        <end position="345"/>
    </location>
</feature>
<dbReference type="EMBL" id="CP002444">
    <property type="protein sequence ID" value="ADU97510.1"/>
    <property type="molecule type" value="Genomic_DNA"/>
</dbReference>
<dbReference type="EC" id="2.7.7.65" evidence="1"/>
<feature type="region of interest" description="Disordered" evidence="2">
    <location>
        <begin position="324"/>
        <end position="345"/>
    </location>
</feature>
<dbReference type="PROSITE" id="PS50887">
    <property type="entry name" value="GGDEF"/>
    <property type="match status" value="1"/>
</dbReference>
<evidence type="ECO:0000313" key="5">
    <source>
        <dbReference type="EMBL" id="ADU97510.1"/>
    </source>
</evidence>
<dbReference type="GO" id="GO:0043709">
    <property type="term" value="P:cell adhesion involved in single-species biofilm formation"/>
    <property type="evidence" value="ECO:0007669"/>
    <property type="project" value="TreeGrafter"/>
</dbReference>
<keyword evidence="6" id="KW-1185">Reference proteome</keyword>
<dbReference type="InterPro" id="IPR043128">
    <property type="entry name" value="Rev_trsase/Diguanyl_cyclase"/>
</dbReference>
<dbReference type="Gene3D" id="3.30.70.270">
    <property type="match status" value="1"/>
</dbReference>
<dbReference type="InterPro" id="IPR050469">
    <property type="entry name" value="Diguanylate_Cyclase"/>
</dbReference>
<protein>
    <recommendedName>
        <fullName evidence="1">diguanylate cyclase</fullName>
        <ecNumber evidence="1">2.7.7.65</ecNumber>
    </recommendedName>
</protein>
<gene>
    <name evidence="5" type="ordered locus">Theam_1551</name>
</gene>
<dbReference type="NCBIfam" id="TIGR00254">
    <property type="entry name" value="GGDEF"/>
    <property type="match status" value="1"/>
</dbReference>
<evidence type="ECO:0000313" key="6">
    <source>
        <dbReference type="Proteomes" id="UP000006362"/>
    </source>
</evidence>
<dbReference type="HOGENOM" id="CLU_000445_11_1_0"/>
<dbReference type="GO" id="GO:1902201">
    <property type="term" value="P:negative regulation of bacterial-type flagellum-dependent cell motility"/>
    <property type="evidence" value="ECO:0007669"/>
    <property type="project" value="TreeGrafter"/>
</dbReference>
<organism evidence="5 6">
    <name type="scientific">Thermovibrio ammonificans (strain DSM 15698 / JCM 12110 / HB-1)</name>
    <dbReference type="NCBI Taxonomy" id="648996"/>
    <lineage>
        <taxon>Bacteria</taxon>
        <taxon>Pseudomonadati</taxon>
        <taxon>Aquificota</taxon>
        <taxon>Aquificia</taxon>
        <taxon>Desulfurobacteriales</taxon>
        <taxon>Desulfurobacteriaceae</taxon>
        <taxon>Thermovibrio</taxon>
    </lineage>
</organism>
<feature type="transmembrane region" description="Helical" evidence="3">
    <location>
        <begin position="12"/>
        <end position="31"/>
    </location>
</feature>
<proteinExistence type="predicted"/>
<evidence type="ECO:0000256" key="1">
    <source>
        <dbReference type="ARBA" id="ARBA00012528"/>
    </source>
</evidence>
<dbReference type="CDD" id="cd01949">
    <property type="entry name" value="GGDEF"/>
    <property type="match status" value="1"/>
</dbReference>
<dbReference type="OrthoDB" id="9783388at2"/>
<feature type="transmembrane region" description="Helical" evidence="3">
    <location>
        <begin position="111"/>
        <end position="131"/>
    </location>
</feature>
<dbReference type="STRING" id="648996.Theam_1551"/>
<evidence type="ECO:0000256" key="2">
    <source>
        <dbReference type="SAM" id="MobiDB-lite"/>
    </source>
</evidence>
<dbReference type="InterPro" id="IPR029787">
    <property type="entry name" value="Nucleotide_cyclase"/>
</dbReference>
<feature type="transmembrane region" description="Helical" evidence="3">
    <location>
        <begin position="37"/>
        <end position="59"/>
    </location>
</feature>